<dbReference type="CDD" id="cd04048">
    <property type="entry name" value="C2A_Copine"/>
    <property type="match status" value="1"/>
</dbReference>
<feature type="domain" description="C2" evidence="3">
    <location>
        <begin position="1"/>
        <end position="133"/>
    </location>
</feature>
<keyword evidence="5" id="KW-1185">Reference proteome</keyword>
<name>A0A671XN72_SPAAU</name>
<dbReference type="InterPro" id="IPR002035">
    <property type="entry name" value="VWF_A"/>
</dbReference>
<proteinExistence type="inferred from homology"/>
<dbReference type="InParanoid" id="A0A671XN72"/>
<dbReference type="GO" id="GO:0005886">
    <property type="term" value="C:plasma membrane"/>
    <property type="evidence" value="ECO:0007669"/>
    <property type="project" value="TreeGrafter"/>
</dbReference>
<dbReference type="CDD" id="cd04047">
    <property type="entry name" value="C2B_Copine"/>
    <property type="match status" value="1"/>
</dbReference>
<accession>A0A671XN72</accession>
<dbReference type="InterPro" id="IPR045052">
    <property type="entry name" value="Copine"/>
</dbReference>
<dbReference type="Proteomes" id="UP000472265">
    <property type="component" value="Chromosome 4"/>
</dbReference>
<comment type="similarity">
    <text evidence="1">Belongs to the copine family.</text>
</comment>
<dbReference type="FunFam" id="2.60.40.150:FF:000132">
    <property type="entry name" value="Copine 7"/>
    <property type="match status" value="1"/>
</dbReference>
<evidence type="ECO:0000313" key="5">
    <source>
        <dbReference type="Proteomes" id="UP000472265"/>
    </source>
</evidence>
<dbReference type="GO" id="GO:0005544">
    <property type="term" value="F:calcium-dependent phospholipid binding"/>
    <property type="evidence" value="ECO:0007669"/>
    <property type="project" value="InterPro"/>
</dbReference>
<gene>
    <name evidence="4" type="primary">CPNE7</name>
    <name evidence="4" type="synonym">cpne7</name>
</gene>
<dbReference type="PROSITE" id="PS50004">
    <property type="entry name" value="C2"/>
    <property type="match status" value="2"/>
</dbReference>
<dbReference type="Pfam" id="PF00168">
    <property type="entry name" value="C2"/>
    <property type="match status" value="2"/>
</dbReference>
<dbReference type="Gene3D" id="2.60.40.150">
    <property type="entry name" value="C2 domain"/>
    <property type="match status" value="2"/>
</dbReference>
<sequence length="581" mass="65960">MNDVQEATSPATSLSGPATCVSKVELRVSCKALLDRDTLNKSDPCVIIMVQTNGQWTELDRTEVIKSNLHPVFAKVFTLDYYFEEVQKLRFEVYDIHGTHSIGTRDDDFLGGVECTLGQVRRSAFSKIHQSWIKVLLPWFCALKGQRCVYLAFLQIVAQKKMVKPLLLKYGKYAGKSTITVHAEEISGNNGYVELSFCAKKLDDKDLFSKSDPFLEIYRINDDETEQLVHRTEVIKNNLNPVWEPFKVSLISLCSCDEERKLKCLVWDYDSRGKHDFIGEFYATFREMQKISSGNKVTWDCVNPKYKQKKRNYKNSGVVILSDLKLHRVYSFLDYIMGGCQIHFTVAIDFTASNGDPRNSCSLHYINPYQPNEYLKALIAVGEICQDYDSDKRFSALGFGARIPPNYEVSHDFAINFNPEDDECEGMERPVHQLPRKVHLYVDDTKMNICGFILFYLCEAEKRGKYHILLILTDGVVTDMADTREAIVRASYQPLSIIIVGVGNADFTDMQILDGDDGVLRSPKGEPVLRDIVQFVPFRDFKTASPAALAKCVLAEVPKQVVEYYSHKAISPMSFLPGCAN</sequence>
<dbReference type="SUPFAM" id="SSF49562">
    <property type="entry name" value="C2 domain (Calcium/lipid-binding domain, CaLB)"/>
    <property type="match status" value="2"/>
</dbReference>
<dbReference type="PANTHER" id="PTHR10857:SF6">
    <property type="entry name" value="COPINE-7"/>
    <property type="match status" value="1"/>
</dbReference>
<dbReference type="SMART" id="SM00327">
    <property type="entry name" value="VWA"/>
    <property type="match status" value="1"/>
</dbReference>
<dbReference type="InterPro" id="IPR036465">
    <property type="entry name" value="vWFA_dom_sf"/>
</dbReference>
<dbReference type="FunCoup" id="A0A671XN72">
    <property type="interactions" value="86"/>
</dbReference>
<dbReference type="Pfam" id="PF07002">
    <property type="entry name" value="Copine"/>
    <property type="match status" value="1"/>
</dbReference>
<dbReference type="SUPFAM" id="SSF53300">
    <property type="entry name" value="vWA-like"/>
    <property type="match status" value="1"/>
</dbReference>
<dbReference type="AlphaFoldDB" id="A0A671XN72"/>
<dbReference type="Ensembl" id="ENSSAUT00010055350.1">
    <property type="protein sequence ID" value="ENSSAUP00010052638.1"/>
    <property type="gene ID" value="ENSSAUG00010021571.1"/>
</dbReference>
<dbReference type="PANTHER" id="PTHR10857">
    <property type="entry name" value="COPINE"/>
    <property type="match status" value="1"/>
</dbReference>
<dbReference type="InterPro" id="IPR037768">
    <property type="entry name" value="C2B_Copine"/>
</dbReference>
<evidence type="ECO:0000256" key="1">
    <source>
        <dbReference type="ARBA" id="ARBA00009048"/>
    </source>
</evidence>
<evidence type="ECO:0000256" key="2">
    <source>
        <dbReference type="ARBA" id="ARBA00022737"/>
    </source>
</evidence>
<reference evidence="4" key="2">
    <citation type="submission" date="2025-08" db="UniProtKB">
        <authorList>
            <consortium name="Ensembl"/>
        </authorList>
    </citation>
    <scope>IDENTIFICATION</scope>
</reference>
<reference evidence="4" key="3">
    <citation type="submission" date="2025-09" db="UniProtKB">
        <authorList>
            <consortium name="Ensembl"/>
        </authorList>
    </citation>
    <scope>IDENTIFICATION</scope>
</reference>
<dbReference type="FunFam" id="2.60.40.150:FF:000163">
    <property type="entry name" value="Copine 7"/>
    <property type="match status" value="1"/>
</dbReference>
<evidence type="ECO:0000259" key="3">
    <source>
        <dbReference type="PROSITE" id="PS50004"/>
    </source>
</evidence>
<dbReference type="SMART" id="SM00239">
    <property type="entry name" value="C2"/>
    <property type="match status" value="2"/>
</dbReference>
<feature type="domain" description="C2" evidence="3">
    <location>
        <begin position="173"/>
        <end position="300"/>
    </location>
</feature>
<protein>
    <submittedName>
        <fullName evidence="4">Copine 7</fullName>
    </submittedName>
</protein>
<dbReference type="InterPro" id="IPR000008">
    <property type="entry name" value="C2_dom"/>
</dbReference>
<dbReference type="GeneTree" id="ENSGT00940000160442"/>
<dbReference type="GO" id="GO:0071277">
    <property type="term" value="P:cellular response to calcium ion"/>
    <property type="evidence" value="ECO:0007669"/>
    <property type="project" value="TreeGrafter"/>
</dbReference>
<keyword evidence="2" id="KW-0677">Repeat</keyword>
<reference evidence="4" key="1">
    <citation type="submission" date="2021-04" db="EMBL/GenBank/DDBJ databases">
        <authorList>
            <consortium name="Wellcome Sanger Institute Data Sharing"/>
        </authorList>
    </citation>
    <scope>NUCLEOTIDE SEQUENCE [LARGE SCALE GENOMIC DNA]</scope>
</reference>
<evidence type="ECO:0000313" key="4">
    <source>
        <dbReference type="Ensembl" id="ENSSAUP00010052638.1"/>
    </source>
</evidence>
<organism evidence="4 5">
    <name type="scientific">Sparus aurata</name>
    <name type="common">Gilthead sea bream</name>
    <dbReference type="NCBI Taxonomy" id="8175"/>
    <lineage>
        <taxon>Eukaryota</taxon>
        <taxon>Metazoa</taxon>
        <taxon>Chordata</taxon>
        <taxon>Craniata</taxon>
        <taxon>Vertebrata</taxon>
        <taxon>Euteleostomi</taxon>
        <taxon>Actinopterygii</taxon>
        <taxon>Neopterygii</taxon>
        <taxon>Teleostei</taxon>
        <taxon>Neoteleostei</taxon>
        <taxon>Acanthomorphata</taxon>
        <taxon>Eupercaria</taxon>
        <taxon>Spariformes</taxon>
        <taxon>Sparidae</taxon>
        <taxon>Sparus</taxon>
    </lineage>
</organism>
<dbReference type="InterPro" id="IPR035892">
    <property type="entry name" value="C2_domain_sf"/>
</dbReference>
<dbReference type="InterPro" id="IPR010734">
    <property type="entry name" value="Copine_C"/>
</dbReference>